<keyword evidence="2" id="KW-1185">Reference proteome</keyword>
<protein>
    <submittedName>
        <fullName evidence="1">Uncharacterized protein</fullName>
    </submittedName>
</protein>
<reference evidence="1" key="1">
    <citation type="submission" date="2022-03" db="EMBL/GenBank/DDBJ databases">
        <authorList>
            <person name="Alioto T."/>
            <person name="Alioto T."/>
            <person name="Gomez Garrido J."/>
        </authorList>
    </citation>
    <scope>NUCLEOTIDE SEQUENCE</scope>
</reference>
<gene>
    <name evidence="1" type="ORF">PECUL_23A047461</name>
</gene>
<dbReference type="Proteomes" id="UP001295444">
    <property type="component" value="Chromosome 03"/>
</dbReference>
<dbReference type="AlphaFoldDB" id="A0AAD1W0N2"/>
<organism evidence="1 2">
    <name type="scientific">Pelobates cultripes</name>
    <name type="common">Western spadefoot toad</name>
    <dbReference type="NCBI Taxonomy" id="61616"/>
    <lineage>
        <taxon>Eukaryota</taxon>
        <taxon>Metazoa</taxon>
        <taxon>Chordata</taxon>
        <taxon>Craniata</taxon>
        <taxon>Vertebrata</taxon>
        <taxon>Euteleostomi</taxon>
        <taxon>Amphibia</taxon>
        <taxon>Batrachia</taxon>
        <taxon>Anura</taxon>
        <taxon>Pelobatoidea</taxon>
        <taxon>Pelobatidae</taxon>
        <taxon>Pelobates</taxon>
    </lineage>
</organism>
<dbReference type="EMBL" id="OW240914">
    <property type="protein sequence ID" value="CAH2276485.1"/>
    <property type="molecule type" value="Genomic_DNA"/>
</dbReference>
<evidence type="ECO:0000313" key="2">
    <source>
        <dbReference type="Proteomes" id="UP001295444"/>
    </source>
</evidence>
<name>A0AAD1W0N2_PELCU</name>
<evidence type="ECO:0000313" key="1">
    <source>
        <dbReference type="EMBL" id="CAH2276485.1"/>
    </source>
</evidence>
<proteinExistence type="predicted"/>
<accession>A0AAD1W0N2</accession>
<sequence>MWRQAREVNETNMAALHGGCSDFSEDFSGEEYMPAPKLGKQTQPTNTNPDTAPVTISVLTQLLADHHKELHNDIAALRGDLKGLTTRLNTLESATETNTETFGNSDNTCKISNGNKSYMNTAWRSKKMPGNRII</sequence>